<feature type="region of interest" description="Disordered" evidence="1">
    <location>
        <begin position="107"/>
        <end position="134"/>
    </location>
</feature>
<gene>
    <name evidence="2" type="ORF">LSAT_V11C700350250</name>
</gene>
<accession>A0A9R1X2A4</accession>
<evidence type="ECO:0000256" key="1">
    <source>
        <dbReference type="SAM" id="MobiDB-lite"/>
    </source>
</evidence>
<protein>
    <submittedName>
        <fullName evidence="2">Uncharacterized protein</fullName>
    </submittedName>
</protein>
<feature type="compositionally biased region" description="Low complexity" evidence="1">
    <location>
        <begin position="124"/>
        <end position="134"/>
    </location>
</feature>
<proteinExistence type="predicted"/>
<evidence type="ECO:0000313" key="3">
    <source>
        <dbReference type="Proteomes" id="UP000235145"/>
    </source>
</evidence>
<dbReference type="AlphaFoldDB" id="A0A9R1X2A4"/>
<dbReference type="Proteomes" id="UP000235145">
    <property type="component" value="Unassembled WGS sequence"/>
</dbReference>
<keyword evidence="3" id="KW-1185">Reference proteome</keyword>
<name>A0A9R1X2A4_LACSA</name>
<dbReference type="EMBL" id="NBSK02000007">
    <property type="protein sequence ID" value="KAJ0197980.1"/>
    <property type="molecule type" value="Genomic_DNA"/>
</dbReference>
<evidence type="ECO:0000313" key="2">
    <source>
        <dbReference type="EMBL" id="KAJ0197980.1"/>
    </source>
</evidence>
<comment type="caution">
    <text evidence="2">The sequence shown here is derived from an EMBL/GenBank/DDBJ whole genome shotgun (WGS) entry which is preliminary data.</text>
</comment>
<sequence>MKLPRAPLHSRSPKTLSKITSKLKTLKWQLGFGEVETGHKKDLYTFIDDFNPHIPNKPLRAIYGHDSSISWLDNHLPGLNSTHSICGLCRNNNDPPSVPSVPVQVEINVSADPPINQEPPSPHPSSSHPMHTRS</sequence>
<organism evidence="2 3">
    <name type="scientific">Lactuca sativa</name>
    <name type="common">Garden lettuce</name>
    <dbReference type="NCBI Taxonomy" id="4236"/>
    <lineage>
        <taxon>Eukaryota</taxon>
        <taxon>Viridiplantae</taxon>
        <taxon>Streptophyta</taxon>
        <taxon>Embryophyta</taxon>
        <taxon>Tracheophyta</taxon>
        <taxon>Spermatophyta</taxon>
        <taxon>Magnoliopsida</taxon>
        <taxon>eudicotyledons</taxon>
        <taxon>Gunneridae</taxon>
        <taxon>Pentapetalae</taxon>
        <taxon>asterids</taxon>
        <taxon>campanulids</taxon>
        <taxon>Asterales</taxon>
        <taxon>Asteraceae</taxon>
        <taxon>Cichorioideae</taxon>
        <taxon>Cichorieae</taxon>
        <taxon>Lactucinae</taxon>
        <taxon>Lactuca</taxon>
    </lineage>
</organism>
<reference evidence="2 3" key="1">
    <citation type="journal article" date="2017" name="Nat. Commun.">
        <title>Genome assembly with in vitro proximity ligation data and whole-genome triplication in lettuce.</title>
        <authorList>
            <person name="Reyes-Chin-Wo S."/>
            <person name="Wang Z."/>
            <person name="Yang X."/>
            <person name="Kozik A."/>
            <person name="Arikit S."/>
            <person name="Song C."/>
            <person name="Xia L."/>
            <person name="Froenicke L."/>
            <person name="Lavelle D.O."/>
            <person name="Truco M.J."/>
            <person name="Xia R."/>
            <person name="Zhu S."/>
            <person name="Xu C."/>
            <person name="Xu H."/>
            <person name="Xu X."/>
            <person name="Cox K."/>
            <person name="Korf I."/>
            <person name="Meyers B.C."/>
            <person name="Michelmore R.W."/>
        </authorList>
    </citation>
    <scope>NUCLEOTIDE SEQUENCE [LARGE SCALE GENOMIC DNA]</scope>
    <source>
        <strain evidence="3">cv. Salinas</strain>
        <tissue evidence="2">Seedlings</tissue>
    </source>
</reference>